<keyword evidence="5" id="KW-0808">Transferase</keyword>
<dbReference type="FunFam" id="3.40.30.10:FF:000123">
    <property type="entry name" value="Glutathione transferase o1"/>
    <property type="match status" value="1"/>
</dbReference>
<feature type="domain" description="GST C-terminal" evidence="4">
    <location>
        <begin position="98"/>
        <end position="229"/>
    </location>
</feature>
<dbReference type="SFLD" id="SFLDG00358">
    <property type="entry name" value="Main_(cytGST)"/>
    <property type="match status" value="1"/>
</dbReference>
<evidence type="ECO:0000313" key="5">
    <source>
        <dbReference type="EMBL" id="AJE61312.1"/>
    </source>
</evidence>
<protein>
    <submittedName>
        <fullName evidence="5">Glutathione S-transeferase</fullName>
        <ecNumber evidence="5">2.5.1.18</ecNumber>
    </submittedName>
</protein>
<dbReference type="GO" id="GO:0005737">
    <property type="term" value="C:cytoplasm"/>
    <property type="evidence" value="ECO:0007669"/>
    <property type="project" value="InterPro"/>
</dbReference>
<reference evidence="5" key="1">
    <citation type="submission" date="2014-12" db="EMBL/GenBank/DDBJ databases">
        <title>Nine GSTs of the Chinese white pine beetle, Dendroctonus armandi (Curculionidae: Scolytinae), and their transcript levels under different development stages and treatments.</title>
        <authorList>
            <person name="Dai L."/>
            <person name="Chen H."/>
        </authorList>
    </citation>
    <scope>NUCLEOTIDE SEQUENCE</scope>
</reference>
<organism evidence="5">
    <name type="scientific">Dendroctonus armandi</name>
    <dbReference type="NCBI Taxonomy" id="77159"/>
    <lineage>
        <taxon>Eukaryota</taxon>
        <taxon>Metazoa</taxon>
        <taxon>Ecdysozoa</taxon>
        <taxon>Arthropoda</taxon>
        <taxon>Hexapoda</taxon>
        <taxon>Insecta</taxon>
        <taxon>Pterygota</taxon>
        <taxon>Neoptera</taxon>
        <taxon>Endopterygota</taxon>
        <taxon>Coleoptera</taxon>
        <taxon>Polyphaga</taxon>
        <taxon>Cucujiformia</taxon>
        <taxon>Curculionidae</taxon>
        <taxon>Scolytinae</taxon>
        <taxon>Dendroctonus</taxon>
    </lineage>
</organism>
<dbReference type="Pfam" id="PF13410">
    <property type="entry name" value="GST_C_2"/>
    <property type="match status" value="1"/>
</dbReference>
<comment type="similarity">
    <text evidence="1">Belongs to the GST superfamily. Omega family.</text>
</comment>
<dbReference type="GO" id="GO:0004364">
    <property type="term" value="F:glutathione transferase activity"/>
    <property type="evidence" value="ECO:0007669"/>
    <property type="project" value="UniProtKB-EC"/>
</dbReference>
<sequence>MSSKHLAKGSEEPARKEGLLRLYSMQFCPYAQRTRLVLKAKGIPHDTVNINLIQKPEWYFKIHPEGKVPALLDGDKVIVESLDICDYLNEKYPQNPLYPAEPALKAKDKEIIQKIGPATAVFSKCIFGNEEKSAEEWVKALIEGLQPLEEELAKRGTTLFGGDKPNMIDYALWPWGERTGAIAIKLGAKLSLGEGQIPLLRKWRKAMREDPVAAELYHGPEIFWKVAQFKLKNVEPDYDSVLTS</sequence>
<dbReference type="InterPro" id="IPR005442">
    <property type="entry name" value="GST_omega"/>
</dbReference>
<dbReference type="SUPFAM" id="SSF52833">
    <property type="entry name" value="Thioredoxin-like"/>
    <property type="match status" value="1"/>
</dbReference>
<dbReference type="AlphaFoldDB" id="A0A0C4X194"/>
<evidence type="ECO:0000259" key="3">
    <source>
        <dbReference type="PROSITE" id="PS50404"/>
    </source>
</evidence>
<evidence type="ECO:0000256" key="1">
    <source>
        <dbReference type="ARBA" id="ARBA00011067"/>
    </source>
</evidence>
<dbReference type="InterPro" id="IPR050983">
    <property type="entry name" value="GST_Omega/HSP26"/>
</dbReference>
<dbReference type="InterPro" id="IPR036249">
    <property type="entry name" value="Thioredoxin-like_sf"/>
</dbReference>
<dbReference type="SFLD" id="SFLDS00019">
    <property type="entry name" value="Glutathione_Transferase_(cytos"/>
    <property type="match status" value="1"/>
</dbReference>
<keyword evidence="2" id="KW-0560">Oxidoreductase</keyword>
<dbReference type="GO" id="GO:0045174">
    <property type="term" value="F:glutathione dehydrogenase (ascorbate) activity"/>
    <property type="evidence" value="ECO:0007669"/>
    <property type="project" value="UniProtKB-ARBA"/>
</dbReference>
<dbReference type="PROSITE" id="PS50404">
    <property type="entry name" value="GST_NTER"/>
    <property type="match status" value="1"/>
</dbReference>
<dbReference type="EC" id="2.5.1.18" evidence="5"/>
<dbReference type="GO" id="GO:0006749">
    <property type="term" value="P:glutathione metabolic process"/>
    <property type="evidence" value="ECO:0007669"/>
    <property type="project" value="TreeGrafter"/>
</dbReference>
<dbReference type="SUPFAM" id="SSF47616">
    <property type="entry name" value="GST C-terminal domain-like"/>
    <property type="match status" value="1"/>
</dbReference>
<proteinExistence type="evidence at transcript level"/>
<dbReference type="Gene3D" id="3.40.30.10">
    <property type="entry name" value="Glutaredoxin"/>
    <property type="match status" value="1"/>
</dbReference>
<dbReference type="PROSITE" id="PS51354">
    <property type="entry name" value="GLUTAREDOXIN_2"/>
    <property type="match status" value="1"/>
</dbReference>
<dbReference type="Gene3D" id="1.20.1050.10">
    <property type="match status" value="1"/>
</dbReference>
<dbReference type="InterPro" id="IPR010987">
    <property type="entry name" value="Glutathione-S-Trfase_C-like"/>
</dbReference>
<dbReference type="InterPro" id="IPR004045">
    <property type="entry name" value="Glutathione_S-Trfase_N"/>
</dbReference>
<dbReference type="PANTHER" id="PTHR43968:SF6">
    <property type="entry name" value="GLUTATHIONE S-TRANSFERASE OMEGA"/>
    <property type="match status" value="1"/>
</dbReference>
<dbReference type="Pfam" id="PF13417">
    <property type="entry name" value="GST_N_3"/>
    <property type="match status" value="1"/>
</dbReference>
<dbReference type="FunFam" id="1.20.1050.10:FF:000009">
    <property type="entry name" value="Glutathione S-transferase omega-1"/>
    <property type="match status" value="1"/>
</dbReference>
<feature type="domain" description="GST N-terminal" evidence="3">
    <location>
        <begin position="18"/>
        <end position="96"/>
    </location>
</feature>
<accession>A0A0C4X194</accession>
<name>A0A0C4X194_9CUCU</name>
<dbReference type="PROSITE" id="PS50405">
    <property type="entry name" value="GST_CTER"/>
    <property type="match status" value="1"/>
</dbReference>
<dbReference type="PANTHER" id="PTHR43968">
    <property type="match status" value="1"/>
</dbReference>
<dbReference type="PRINTS" id="PR01625">
    <property type="entry name" value="GSTRNSFRASEO"/>
</dbReference>
<dbReference type="InterPro" id="IPR040079">
    <property type="entry name" value="Glutathione_S-Trfase"/>
</dbReference>
<gene>
    <name evidence="5" type="primary">GSTo2</name>
</gene>
<evidence type="ECO:0000256" key="2">
    <source>
        <dbReference type="ARBA" id="ARBA00023002"/>
    </source>
</evidence>
<dbReference type="EMBL" id="KP258224">
    <property type="protein sequence ID" value="AJE61312.1"/>
    <property type="molecule type" value="mRNA"/>
</dbReference>
<evidence type="ECO:0000259" key="4">
    <source>
        <dbReference type="PROSITE" id="PS50405"/>
    </source>
</evidence>
<dbReference type="InterPro" id="IPR036282">
    <property type="entry name" value="Glutathione-S-Trfase_C_sf"/>
</dbReference>